<reference evidence="1 2" key="1">
    <citation type="journal article" date="2015" name="Stand. Genomic Sci.">
        <title>Complete genome sequence of and proposal of Thermofilum uzonense sp. nov. a novel hyperthermophilic crenarchaeon and emended description of the genus Thermofilum.</title>
        <authorList>
            <person name="Toshchakov S.V."/>
            <person name="Korzhenkov A.A."/>
            <person name="Samarov N.I."/>
            <person name="Mazunin I.O."/>
            <person name="Mozhey O.I."/>
            <person name="Shmyr I.S."/>
            <person name="Derbikova K.S."/>
            <person name="Taranov E.A."/>
            <person name="Dominova I.N."/>
            <person name="Bonch-Osmolovskaya E.A."/>
            <person name="Patrushev M.V."/>
            <person name="Podosokorskaya O.A."/>
            <person name="Kublanov I.V."/>
        </authorList>
    </citation>
    <scope>NUCLEOTIDE SEQUENCE [LARGE SCALE GENOMIC DNA]</scope>
    <source>
        <strain evidence="1 2">1807-2</strain>
    </source>
</reference>
<gene>
    <name evidence="1" type="ORF">MA03_01985</name>
</gene>
<dbReference type="PATRIC" id="fig|1550241.5.peg.404"/>
<name>A0A0F7FIP5_9CREN</name>
<dbReference type="EMBL" id="CP009961">
    <property type="protein sequence ID" value="AKG39308.1"/>
    <property type="molecule type" value="Genomic_DNA"/>
</dbReference>
<accession>A0A0F7FIP5</accession>
<sequence>MSLAQPPEPVEIKLRISELYKALSKELGNRALGLAVWSGSILARYLWEYWGPELRRQGISWPRFLSFLKSYTGLIARWAIDGSLSWEQLTEQVAEGLRGSRRMGLDRYFSQP</sequence>
<organism evidence="1 2">
    <name type="scientific">Infirmifilum uzonense</name>
    <dbReference type="NCBI Taxonomy" id="1550241"/>
    <lineage>
        <taxon>Archaea</taxon>
        <taxon>Thermoproteota</taxon>
        <taxon>Thermoprotei</taxon>
        <taxon>Thermofilales</taxon>
        <taxon>Thermofilaceae</taxon>
        <taxon>Infirmifilum</taxon>
    </lineage>
</organism>
<dbReference type="Proteomes" id="UP000067434">
    <property type="component" value="Chromosome"/>
</dbReference>
<dbReference type="HOGENOM" id="CLU_171558_0_0_2"/>
<dbReference type="AlphaFoldDB" id="A0A0F7FIP5"/>
<dbReference type="OrthoDB" id="101774at2157"/>
<evidence type="ECO:0000313" key="1">
    <source>
        <dbReference type="EMBL" id="AKG39308.1"/>
    </source>
</evidence>
<proteinExistence type="predicted"/>
<protein>
    <submittedName>
        <fullName evidence="1">Uncharacterized protein</fullName>
    </submittedName>
</protein>
<keyword evidence="2" id="KW-1185">Reference proteome</keyword>
<dbReference type="KEGG" id="thf:MA03_01985"/>
<dbReference type="RefSeq" id="WP_191118663.1">
    <property type="nucleotide sequence ID" value="NZ_CP009961.1"/>
</dbReference>
<evidence type="ECO:0000313" key="2">
    <source>
        <dbReference type="Proteomes" id="UP000067434"/>
    </source>
</evidence>
<dbReference type="GeneID" id="25400962"/>